<dbReference type="Proteomes" id="UP000298664">
    <property type="component" value="Plasmid pAlCFBP5477"/>
</dbReference>
<evidence type="ECO:0008006" key="3">
    <source>
        <dbReference type="Google" id="ProtNLM"/>
    </source>
</evidence>
<gene>
    <name evidence="1" type="ORF">CFBP5477_022085</name>
</gene>
<keyword evidence="1" id="KW-0614">Plasmid</keyword>
<dbReference type="Gene3D" id="1.10.287.110">
    <property type="entry name" value="DnaJ domain"/>
    <property type="match status" value="1"/>
</dbReference>
<reference evidence="1" key="1">
    <citation type="submission" date="2023-05" db="EMBL/GenBank/DDBJ databases">
        <title>Complete genome sequence of Agrobacterium larrymoorei CFBP5477.</title>
        <authorList>
            <person name="Yen H.-C."/>
            <person name="Chou L."/>
            <person name="Lin Y.-C."/>
            <person name="Lai E.-M."/>
            <person name="Kuo C.-H."/>
        </authorList>
    </citation>
    <scope>NUCLEOTIDE SEQUENCE</scope>
    <source>
        <strain evidence="1">CFBP5477</strain>
        <plasmid evidence="1">pAlCFBP5477</plasmid>
    </source>
</reference>
<accession>A0AAF0HG43</accession>
<dbReference type="RefSeq" id="WP_137395888.1">
    <property type="nucleotide sequence ID" value="NZ_CP124735.1"/>
</dbReference>
<dbReference type="SUPFAM" id="SSF46565">
    <property type="entry name" value="Chaperone J-domain"/>
    <property type="match status" value="1"/>
</dbReference>
<proteinExistence type="predicted"/>
<dbReference type="EMBL" id="CP124735">
    <property type="protein sequence ID" value="WHA44106.1"/>
    <property type="molecule type" value="Genomic_DNA"/>
</dbReference>
<geneLocation type="plasmid" evidence="1 2">
    <name>pAlCFBP5477</name>
</geneLocation>
<dbReference type="InterPro" id="IPR036869">
    <property type="entry name" value="J_dom_sf"/>
</dbReference>
<sequence>MHLYEILDVPCDASSEEIEYAYRVKICGMNTQDIRGRLLAAVDATYLYRYAFSILSDEASRSAYDAAPARYDQFTAAPFIL</sequence>
<dbReference type="AlphaFoldDB" id="A0AAF0HG43"/>
<evidence type="ECO:0000313" key="2">
    <source>
        <dbReference type="Proteomes" id="UP000298664"/>
    </source>
</evidence>
<protein>
    <recommendedName>
        <fullName evidence="3">J domain-containing protein</fullName>
    </recommendedName>
</protein>
<organism evidence="1 2">
    <name type="scientific">Agrobacterium larrymoorei</name>
    <dbReference type="NCBI Taxonomy" id="160699"/>
    <lineage>
        <taxon>Bacteria</taxon>
        <taxon>Pseudomonadati</taxon>
        <taxon>Pseudomonadota</taxon>
        <taxon>Alphaproteobacteria</taxon>
        <taxon>Hyphomicrobiales</taxon>
        <taxon>Rhizobiaceae</taxon>
        <taxon>Rhizobium/Agrobacterium group</taxon>
        <taxon>Agrobacterium</taxon>
    </lineage>
</organism>
<name>A0AAF0HG43_9HYPH</name>
<evidence type="ECO:0000313" key="1">
    <source>
        <dbReference type="EMBL" id="WHA44106.1"/>
    </source>
</evidence>